<gene>
    <name evidence="2" type="ORF">E1294_04120</name>
</gene>
<dbReference type="SUPFAM" id="SSF56235">
    <property type="entry name" value="N-terminal nucleophile aminohydrolases (Ntn hydrolases)"/>
    <property type="match status" value="1"/>
</dbReference>
<feature type="domain" description="Asparagine synthetase" evidence="1">
    <location>
        <begin position="213"/>
        <end position="593"/>
    </location>
</feature>
<name>A0A4R4X3P7_9ACTN</name>
<protein>
    <submittedName>
        <fullName evidence="2">Asparagine synthetase B family protein</fullName>
    </submittedName>
</protein>
<dbReference type="InterPro" id="IPR001962">
    <property type="entry name" value="Asn_synthase"/>
</dbReference>
<dbReference type="GO" id="GO:0004066">
    <property type="term" value="F:asparagine synthase (glutamine-hydrolyzing) activity"/>
    <property type="evidence" value="ECO:0007669"/>
    <property type="project" value="InterPro"/>
</dbReference>
<dbReference type="Pfam" id="PF00733">
    <property type="entry name" value="Asn_synthase"/>
    <property type="match status" value="1"/>
</dbReference>
<dbReference type="Proteomes" id="UP000294543">
    <property type="component" value="Unassembled WGS sequence"/>
</dbReference>
<evidence type="ECO:0000313" key="3">
    <source>
        <dbReference type="Proteomes" id="UP000294543"/>
    </source>
</evidence>
<proteinExistence type="predicted"/>
<dbReference type="GO" id="GO:0006529">
    <property type="term" value="P:asparagine biosynthetic process"/>
    <property type="evidence" value="ECO:0007669"/>
    <property type="project" value="InterPro"/>
</dbReference>
<comment type="caution">
    <text evidence="2">The sequence shown here is derived from an EMBL/GenBank/DDBJ whole genome shotgun (WGS) entry which is preliminary data.</text>
</comment>
<evidence type="ECO:0000259" key="1">
    <source>
        <dbReference type="Pfam" id="PF00733"/>
    </source>
</evidence>
<dbReference type="SUPFAM" id="SSF52402">
    <property type="entry name" value="Adenine nucleotide alpha hydrolases-like"/>
    <property type="match status" value="1"/>
</dbReference>
<dbReference type="InterPro" id="IPR029055">
    <property type="entry name" value="Ntn_hydrolases_N"/>
</dbReference>
<reference evidence="2 3" key="1">
    <citation type="submission" date="2019-03" db="EMBL/GenBank/DDBJ databases">
        <title>Draft genome sequences of novel Actinobacteria.</title>
        <authorList>
            <person name="Sahin N."/>
            <person name="Ay H."/>
            <person name="Saygin H."/>
        </authorList>
    </citation>
    <scope>NUCLEOTIDE SEQUENCE [LARGE SCALE GENOMIC DNA]</scope>
    <source>
        <strain evidence="2 3">KC712</strain>
    </source>
</reference>
<dbReference type="AlphaFoldDB" id="A0A4R4X3P7"/>
<accession>A0A4R4X3P7</accession>
<organism evidence="2 3">
    <name type="scientific">Nonomuraea diastatica</name>
    <dbReference type="NCBI Taxonomy" id="1848329"/>
    <lineage>
        <taxon>Bacteria</taxon>
        <taxon>Bacillati</taxon>
        <taxon>Actinomycetota</taxon>
        <taxon>Actinomycetes</taxon>
        <taxon>Streptosporangiales</taxon>
        <taxon>Streptosporangiaceae</taxon>
        <taxon>Nonomuraea</taxon>
    </lineage>
</organism>
<sequence length="601" mass="63633">MPILLICLPESLISATCASSPREVRATARPTRTPSITGAELPARPLGLLAVIAGAEADLRPYGVRHPSEAIQVGRFLLVGQCLGDPDTIADAAGRADLHALTSLPGAYSWILADGDELTVFTDLAGQFPLYLSRHGDELALASHPGVLADRHGSGIDPISLVARIACPSVLPLWEDRSPYLGVTRLPGGRLLRVNRRSVHTGPASPAGPPAGLRSALAGAVAARCAGGPVSADFSGGLDSTSLAFAAARHTRVRGILYHHPEIPAGDLAAATALARRGIELTTVRGGPATLPYADLDCPPGGEPMRGDLAWRRSLQRIRAAESVHLTGEGGDALFGVAPSFLSGLVREPRRLMRHCAGQAELRQTSAFGLALRAWRLSRTSPAQALKRLGRRLLHPDAEDLTWPGAVAWWPIDGTVLSWLTRGARAELAARVADPALAERVDPDAGPAYTAMLTELRHSADAQRHLRELGAARTGVRVHAPFLDDQVVRACLAVPAPERADPAAAKPLLAEAMRGLVPGDIFSRRTKGDYSAEEYHGARASAGRLHRLIDESRLAALGVVEPGPVRAGLDRVLVGAPAPLGAMSQFMATERWLRDHRRGTC</sequence>
<dbReference type="InterPro" id="IPR014729">
    <property type="entry name" value="Rossmann-like_a/b/a_fold"/>
</dbReference>
<dbReference type="EMBL" id="SMKP01000008">
    <property type="protein sequence ID" value="TDD24883.1"/>
    <property type="molecule type" value="Genomic_DNA"/>
</dbReference>
<evidence type="ECO:0000313" key="2">
    <source>
        <dbReference type="EMBL" id="TDD24883.1"/>
    </source>
</evidence>
<dbReference type="OrthoDB" id="7053173at2"/>
<dbReference type="Gene3D" id="3.60.20.10">
    <property type="entry name" value="Glutamine Phosphoribosylpyrophosphate, subunit 1, domain 1"/>
    <property type="match status" value="1"/>
</dbReference>
<dbReference type="Gene3D" id="3.40.50.620">
    <property type="entry name" value="HUPs"/>
    <property type="match status" value="2"/>
</dbReference>
<keyword evidence="3" id="KW-1185">Reference proteome</keyword>